<dbReference type="PROSITE" id="PS00375">
    <property type="entry name" value="UDPGT"/>
    <property type="match status" value="1"/>
</dbReference>
<dbReference type="CDD" id="cd03784">
    <property type="entry name" value="GT1_Gtf-like"/>
    <property type="match status" value="1"/>
</dbReference>
<evidence type="ECO:0000313" key="6">
    <source>
        <dbReference type="Proteomes" id="UP000187406"/>
    </source>
</evidence>
<dbReference type="AlphaFoldDB" id="A0A1Q3BMH3"/>
<keyword evidence="2 3" id="KW-0808">Transferase</keyword>
<dbReference type="PANTHER" id="PTHR48048:SF81">
    <property type="entry name" value="GLYCOSYLTRANSFERASE"/>
    <property type="match status" value="1"/>
</dbReference>
<dbReference type="Gene3D" id="3.40.50.2000">
    <property type="entry name" value="Glycogen Phosphorylase B"/>
    <property type="match status" value="2"/>
</dbReference>
<evidence type="ECO:0000256" key="3">
    <source>
        <dbReference type="RuleBase" id="RU003718"/>
    </source>
</evidence>
<dbReference type="EC" id="2.4.1.-" evidence="4"/>
<evidence type="ECO:0000256" key="4">
    <source>
        <dbReference type="RuleBase" id="RU362057"/>
    </source>
</evidence>
<accession>A0A1Q3BMH3</accession>
<dbReference type="FunFam" id="3.40.50.2000:FF:000056">
    <property type="entry name" value="Glycosyltransferase"/>
    <property type="match status" value="1"/>
</dbReference>
<keyword evidence="6" id="KW-1185">Reference proteome</keyword>
<dbReference type="GO" id="GO:0035251">
    <property type="term" value="F:UDP-glucosyltransferase activity"/>
    <property type="evidence" value="ECO:0007669"/>
    <property type="project" value="InterPro"/>
</dbReference>
<dbReference type="InterPro" id="IPR002213">
    <property type="entry name" value="UDP_glucos_trans"/>
</dbReference>
<dbReference type="OrthoDB" id="5835829at2759"/>
<keyword evidence="3" id="KW-0328">Glycosyltransferase</keyword>
<protein>
    <recommendedName>
        <fullName evidence="4">Glycosyltransferase</fullName>
        <ecNumber evidence="4">2.4.1.-</ecNumber>
    </recommendedName>
</protein>
<organism evidence="5 6">
    <name type="scientific">Cephalotus follicularis</name>
    <name type="common">Albany pitcher plant</name>
    <dbReference type="NCBI Taxonomy" id="3775"/>
    <lineage>
        <taxon>Eukaryota</taxon>
        <taxon>Viridiplantae</taxon>
        <taxon>Streptophyta</taxon>
        <taxon>Embryophyta</taxon>
        <taxon>Tracheophyta</taxon>
        <taxon>Spermatophyta</taxon>
        <taxon>Magnoliopsida</taxon>
        <taxon>eudicotyledons</taxon>
        <taxon>Gunneridae</taxon>
        <taxon>Pentapetalae</taxon>
        <taxon>rosids</taxon>
        <taxon>fabids</taxon>
        <taxon>Oxalidales</taxon>
        <taxon>Cephalotaceae</taxon>
        <taxon>Cephalotus</taxon>
    </lineage>
</organism>
<gene>
    <name evidence="5" type="ORF">CFOL_v3_12738</name>
</gene>
<proteinExistence type="inferred from homology"/>
<dbReference type="EMBL" id="BDDD01000704">
    <property type="protein sequence ID" value="GAV69237.1"/>
    <property type="molecule type" value="Genomic_DNA"/>
</dbReference>
<dbReference type="InParanoid" id="A0A1Q3BMH3"/>
<dbReference type="InterPro" id="IPR050481">
    <property type="entry name" value="UDP-glycosyltransf_plant"/>
</dbReference>
<reference evidence="6" key="1">
    <citation type="submission" date="2016-04" db="EMBL/GenBank/DDBJ databases">
        <title>Cephalotus genome sequencing.</title>
        <authorList>
            <person name="Fukushima K."/>
            <person name="Hasebe M."/>
            <person name="Fang X."/>
        </authorList>
    </citation>
    <scope>NUCLEOTIDE SEQUENCE [LARGE SCALE GENOMIC DNA]</scope>
    <source>
        <strain evidence="6">cv. St1</strain>
    </source>
</reference>
<comment type="caution">
    <text evidence="5">The sequence shown here is derived from an EMBL/GenBank/DDBJ whole genome shotgun (WGS) entry which is preliminary data.</text>
</comment>
<comment type="similarity">
    <text evidence="1 3">Belongs to the UDP-glycosyltransferase family.</text>
</comment>
<sequence length="514" mass="57896">MHAIEFQPRLLFSYILINQTTYVDQPKTMRKFELLFISIPGVGHLVPIVEFSRRLTNHDRRLSATILVTTLNDAPILDAYIQSRTSTTSDIKFLRLPPLDPLSPDQYQTSSAYISIFIDKHKPHVKHAITSLMMSTESDSVAVAGFFVDMFCTAMIDVANELGIPCYLYFPSPASYLGFTLHLPTLDTQLATEFVDSETGLIVPRNPQTELNVPSFVNPLPPLVLPTRVLRRKEDGYFWFLYHARRYIETKGIVVNTFRELEPHAIGSVSISGRGVPPVYPVGPVLDLDGPAQWHPYRDRQESIMRWLDDQPPSSVVFLCFGSKGSVDGAQVKEIALGLDRAGFRFLWSLRKPAKGETDLPGEYTNLEEVLPNGFLVRTEGIGLVCGWVPQVTILAHEAIGGFVSHCGWNSTLESLWYGVPIATWPLHSEQQLNAFQLVKELGLGVEIRLDYREGSDLVSAEELQRSIKQLMDGDNELRRKFKEMKEKSRLAVMENGSSYQSLTTLIEELTTHI</sequence>
<dbReference type="Proteomes" id="UP000187406">
    <property type="component" value="Unassembled WGS sequence"/>
</dbReference>
<name>A0A1Q3BMH3_CEPFO</name>
<dbReference type="SUPFAM" id="SSF53756">
    <property type="entry name" value="UDP-Glycosyltransferase/glycogen phosphorylase"/>
    <property type="match status" value="1"/>
</dbReference>
<evidence type="ECO:0000256" key="1">
    <source>
        <dbReference type="ARBA" id="ARBA00009995"/>
    </source>
</evidence>
<dbReference type="PANTHER" id="PTHR48048">
    <property type="entry name" value="GLYCOSYLTRANSFERASE"/>
    <property type="match status" value="1"/>
</dbReference>
<evidence type="ECO:0000313" key="5">
    <source>
        <dbReference type="EMBL" id="GAV69237.1"/>
    </source>
</evidence>
<dbReference type="InterPro" id="IPR035595">
    <property type="entry name" value="UDP_glycos_trans_CS"/>
</dbReference>
<dbReference type="Pfam" id="PF00201">
    <property type="entry name" value="UDPGT"/>
    <property type="match status" value="1"/>
</dbReference>
<dbReference type="STRING" id="3775.A0A1Q3BMH3"/>
<evidence type="ECO:0000256" key="2">
    <source>
        <dbReference type="ARBA" id="ARBA00022679"/>
    </source>
</evidence>